<proteinExistence type="predicted"/>
<gene>
    <name evidence="1" type="ORF">I545_7009</name>
</gene>
<dbReference type="GO" id="GO:0016787">
    <property type="term" value="F:hydrolase activity"/>
    <property type="evidence" value="ECO:0007669"/>
    <property type="project" value="UniProtKB-KW"/>
</dbReference>
<keyword evidence="1" id="KW-0378">Hydrolase</keyword>
<name>X7XQD6_MYCKA</name>
<dbReference type="AlphaFoldDB" id="X7XQD6"/>
<sequence>MGHPILYVAQAWDWIFPLGDNPDYEPDPSGSIGARARARG</sequence>
<comment type="caution">
    <text evidence="1">The sequence shown here is derived from an EMBL/GenBank/DDBJ whole genome shotgun (WGS) entry which is preliminary data.</text>
</comment>
<reference evidence="1 2" key="1">
    <citation type="submission" date="2013-12" db="EMBL/GenBank/DDBJ databases">
        <authorList>
            <person name="Brown-Elliot B."/>
            <person name="Wallace R."/>
            <person name="Lenaerts A."/>
            <person name="Ordway D."/>
            <person name="DeGroote M.A."/>
            <person name="Parker T."/>
            <person name="Sizemore C."/>
            <person name="Tallon L.J."/>
            <person name="Sadzewicz L.K."/>
            <person name="Sengamalay N."/>
            <person name="Fraser C.M."/>
            <person name="Hine E."/>
            <person name="Shefchek K.A."/>
            <person name="Das S.P."/>
            <person name="Tettelin H."/>
        </authorList>
    </citation>
    <scope>NUCLEOTIDE SEQUENCE [LARGE SCALE GENOMIC DNA]</scope>
    <source>
        <strain evidence="1 2">662</strain>
    </source>
</reference>
<organism evidence="1 2">
    <name type="scientific">Mycobacterium kansasii 662</name>
    <dbReference type="NCBI Taxonomy" id="1299326"/>
    <lineage>
        <taxon>Bacteria</taxon>
        <taxon>Bacillati</taxon>
        <taxon>Actinomycetota</taxon>
        <taxon>Actinomycetes</taxon>
        <taxon>Mycobacteriales</taxon>
        <taxon>Mycobacteriaceae</taxon>
        <taxon>Mycobacterium</taxon>
    </lineage>
</organism>
<protein>
    <submittedName>
        <fullName evidence="1">Amidohydrolase family domain protein</fullName>
    </submittedName>
</protein>
<dbReference type="EMBL" id="JAOA01000049">
    <property type="protein sequence ID" value="ETZ96384.1"/>
    <property type="molecule type" value="Genomic_DNA"/>
</dbReference>
<evidence type="ECO:0000313" key="1">
    <source>
        <dbReference type="EMBL" id="ETZ96384.1"/>
    </source>
</evidence>
<dbReference type="PATRIC" id="fig|1299326.3.peg.6720"/>
<accession>X7XQD6</accession>
<dbReference type="Proteomes" id="UP000020561">
    <property type="component" value="Unassembled WGS sequence"/>
</dbReference>
<evidence type="ECO:0000313" key="2">
    <source>
        <dbReference type="Proteomes" id="UP000020561"/>
    </source>
</evidence>